<dbReference type="RefSeq" id="WP_168722708.1">
    <property type="nucleotide sequence ID" value="NZ_JAAXPN010000011.1"/>
</dbReference>
<proteinExistence type="inferred from homology"/>
<accession>A0A7X6N5C7</accession>
<evidence type="ECO:0000256" key="3">
    <source>
        <dbReference type="ARBA" id="ARBA00022692"/>
    </source>
</evidence>
<keyword evidence="3 6" id="KW-0812">Transmembrane</keyword>
<dbReference type="AlphaFoldDB" id="A0A7X6N5C7"/>
<dbReference type="PANTHER" id="PTHR12677">
    <property type="entry name" value="GOLGI APPARATUS MEMBRANE PROTEIN TVP38-RELATED"/>
    <property type="match status" value="1"/>
</dbReference>
<dbReference type="InterPro" id="IPR015414">
    <property type="entry name" value="TMEM64"/>
</dbReference>
<comment type="similarity">
    <text evidence="6">Belongs to the TVP38/TMEM64 family.</text>
</comment>
<keyword evidence="4 6" id="KW-1133">Transmembrane helix</keyword>
<evidence type="ECO:0000256" key="6">
    <source>
        <dbReference type="RuleBase" id="RU366058"/>
    </source>
</evidence>
<feature type="transmembrane region" description="Helical" evidence="6">
    <location>
        <begin position="13"/>
        <end position="31"/>
    </location>
</feature>
<dbReference type="InterPro" id="IPR032816">
    <property type="entry name" value="VTT_dom"/>
</dbReference>
<evidence type="ECO:0000256" key="2">
    <source>
        <dbReference type="ARBA" id="ARBA00022475"/>
    </source>
</evidence>
<organism evidence="8 9">
    <name type="scientific">Periweissella fabalis</name>
    <dbReference type="NCBI Taxonomy" id="1070421"/>
    <lineage>
        <taxon>Bacteria</taxon>
        <taxon>Bacillati</taxon>
        <taxon>Bacillota</taxon>
        <taxon>Bacilli</taxon>
        <taxon>Lactobacillales</taxon>
        <taxon>Lactobacillaceae</taxon>
        <taxon>Periweissella</taxon>
    </lineage>
</organism>
<gene>
    <name evidence="8" type="ORF">HF964_08940</name>
</gene>
<evidence type="ECO:0000256" key="1">
    <source>
        <dbReference type="ARBA" id="ARBA00004651"/>
    </source>
</evidence>
<feature type="transmembrane region" description="Helical" evidence="6">
    <location>
        <begin position="52"/>
        <end position="71"/>
    </location>
</feature>
<feature type="transmembrane region" description="Helical" evidence="6">
    <location>
        <begin position="170"/>
        <end position="192"/>
    </location>
</feature>
<evidence type="ECO:0000313" key="9">
    <source>
        <dbReference type="Proteomes" id="UP000549765"/>
    </source>
</evidence>
<dbReference type="GO" id="GO:0005886">
    <property type="term" value="C:plasma membrane"/>
    <property type="evidence" value="ECO:0007669"/>
    <property type="project" value="UniProtKB-SubCell"/>
</dbReference>
<evidence type="ECO:0000313" key="8">
    <source>
        <dbReference type="EMBL" id="NKZ24914.1"/>
    </source>
</evidence>
<feature type="transmembrane region" description="Helical" evidence="6">
    <location>
        <begin position="141"/>
        <end position="164"/>
    </location>
</feature>
<protein>
    <recommendedName>
        <fullName evidence="6">TVP38/TMEM64 family membrane protein</fullName>
    </recommendedName>
</protein>
<evidence type="ECO:0000256" key="4">
    <source>
        <dbReference type="ARBA" id="ARBA00022989"/>
    </source>
</evidence>
<evidence type="ECO:0000256" key="5">
    <source>
        <dbReference type="ARBA" id="ARBA00023136"/>
    </source>
</evidence>
<keyword evidence="5 6" id="KW-0472">Membrane</keyword>
<keyword evidence="9" id="KW-1185">Reference proteome</keyword>
<sequence>MTKSTKTHQIFKYLSYIVLFLLAGVGLYLWYIGAFTDIKVLRSIVGVDTHPLLAPIIFFALQIFQILIPIIPGTITLSAGVVLFGPWLGFIYNYSSIVIGSTLAFLLVRRFGKKFVANYIDEGQHTKYLKWIEDQQKFTRIFAVAILLPGAPDDLLSMLAGLSAMRLRTFVVILLIAKPLSIAVYSGAFSFLTRFF</sequence>
<evidence type="ECO:0000259" key="7">
    <source>
        <dbReference type="Pfam" id="PF09335"/>
    </source>
</evidence>
<dbReference type="Pfam" id="PF09335">
    <property type="entry name" value="VTT_dom"/>
    <property type="match status" value="1"/>
</dbReference>
<feature type="transmembrane region" description="Helical" evidence="6">
    <location>
        <begin position="91"/>
        <end position="108"/>
    </location>
</feature>
<keyword evidence="2 6" id="KW-1003">Cell membrane</keyword>
<comment type="subcellular location">
    <subcellularLocation>
        <location evidence="1 6">Cell membrane</location>
        <topology evidence="1 6">Multi-pass membrane protein</topology>
    </subcellularLocation>
</comment>
<reference evidence="8 9" key="1">
    <citation type="submission" date="2020-04" db="EMBL/GenBank/DDBJ databases">
        <title>MicrobeNet Type strains.</title>
        <authorList>
            <person name="Nicholson A.C."/>
        </authorList>
    </citation>
    <scope>NUCLEOTIDE SEQUENCE [LARGE SCALE GENOMIC DNA]</scope>
    <source>
        <strain evidence="8 9">CCUG 61472</strain>
    </source>
</reference>
<dbReference type="Proteomes" id="UP000549765">
    <property type="component" value="Unassembled WGS sequence"/>
</dbReference>
<dbReference type="EMBL" id="JAAXPN010000011">
    <property type="protein sequence ID" value="NKZ24914.1"/>
    <property type="molecule type" value="Genomic_DNA"/>
</dbReference>
<name>A0A7X6N5C7_9LACO</name>
<feature type="domain" description="VTT" evidence="7">
    <location>
        <begin position="71"/>
        <end position="189"/>
    </location>
</feature>
<comment type="caution">
    <text evidence="8">The sequence shown here is derived from an EMBL/GenBank/DDBJ whole genome shotgun (WGS) entry which is preliminary data.</text>
</comment>
<dbReference type="PANTHER" id="PTHR12677:SF49">
    <property type="entry name" value="TVP38_TMEM64 FAMILY MEMBRANE PROTEIN"/>
    <property type="match status" value="1"/>
</dbReference>